<name>A0A0D6MK73_9PROT</name>
<reference evidence="2 3" key="1">
    <citation type="submission" date="2012-10" db="EMBL/GenBank/DDBJ databases">
        <title>Genome sequencing of Tanticharoenia sakaeratensis NBRC 103193.</title>
        <authorList>
            <person name="Azuma Y."/>
            <person name="Hadano H."/>
            <person name="Hirakawa H."/>
            <person name="Matsushita K."/>
        </authorList>
    </citation>
    <scope>NUCLEOTIDE SEQUENCE [LARGE SCALE GENOMIC DNA]</scope>
    <source>
        <strain evidence="2 3">NBRC 103193</strain>
    </source>
</reference>
<dbReference type="Pfam" id="PF13673">
    <property type="entry name" value="Acetyltransf_10"/>
    <property type="match status" value="1"/>
</dbReference>
<dbReference type="PROSITE" id="PS51186">
    <property type="entry name" value="GNAT"/>
    <property type="match status" value="1"/>
</dbReference>
<dbReference type="InterPro" id="IPR016181">
    <property type="entry name" value="Acyl_CoA_acyltransferase"/>
</dbReference>
<keyword evidence="2" id="KW-0808">Transferase</keyword>
<dbReference type="InterPro" id="IPR000182">
    <property type="entry name" value="GNAT_dom"/>
</dbReference>
<dbReference type="AlphaFoldDB" id="A0A0D6MK73"/>
<feature type="domain" description="N-acetyltransferase" evidence="1">
    <location>
        <begin position="36"/>
        <end position="187"/>
    </location>
</feature>
<organism evidence="2 3">
    <name type="scientific">Tanticharoenia sakaeratensis NBRC 103193</name>
    <dbReference type="NCBI Taxonomy" id="1231623"/>
    <lineage>
        <taxon>Bacteria</taxon>
        <taxon>Pseudomonadati</taxon>
        <taxon>Pseudomonadota</taxon>
        <taxon>Alphaproteobacteria</taxon>
        <taxon>Acetobacterales</taxon>
        <taxon>Acetobacteraceae</taxon>
        <taxon>Tanticharoenia</taxon>
    </lineage>
</organism>
<sequence>MRGRIAEPATRIAVDVTFLRMRHPPRTAPRPLPPGYTVERIAHPSVSFYRQLYDGVGAPYCWWLRRVLSDAALSDVLNAARTSVHVLWHSAAAAGFYELDRLPGREINLAYFGLLPAEIGQGVGRAFLDHAIATAWAEEPRMLRVNTCTADHPRALPTYLRAGFEQISRVREIWDIPDALGFEIPARLRVK</sequence>
<comment type="caution">
    <text evidence="2">The sequence shown here is derived from an EMBL/GenBank/DDBJ whole genome shotgun (WGS) entry which is preliminary data.</text>
</comment>
<protein>
    <submittedName>
        <fullName evidence="2">Acetyl transferase protein</fullName>
    </submittedName>
</protein>
<dbReference type="Gene3D" id="3.40.630.30">
    <property type="match status" value="1"/>
</dbReference>
<evidence type="ECO:0000259" key="1">
    <source>
        <dbReference type="PROSITE" id="PS51186"/>
    </source>
</evidence>
<dbReference type="EMBL" id="BALE01000010">
    <property type="protein sequence ID" value="GAN53678.1"/>
    <property type="molecule type" value="Genomic_DNA"/>
</dbReference>
<keyword evidence="3" id="KW-1185">Reference proteome</keyword>
<dbReference type="CDD" id="cd04301">
    <property type="entry name" value="NAT_SF"/>
    <property type="match status" value="1"/>
</dbReference>
<evidence type="ECO:0000313" key="3">
    <source>
        <dbReference type="Proteomes" id="UP000032679"/>
    </source>
</evidence>
<dbReference type="Proteomes" id="UP000032679">
    <property type="component" value="Unassembled WGS sequence"/>
</dbReference>
<proteinExistence type="predicted"/>
<evidence type="ECO:0000313" key="2">
    <source>
        <dbReference type="EMBL" id="GAN53678.1"/>
    </source>
</evidence>
<gene>
    <name evidence="2" type="ORF">Tasa_010_225</name>
</gene>
<dbReference type="SUPFAM" id="SSF55729">
    <property type="entry name" value="Acyl-CoA N-acyltransferases (Nat)"/>
    <property type="match status" value="1"/>
</dbReference>
<dbReference type="STRING" id="1231623.Tasa_010_225"/>
<dbReference type="GO" id="GO:0016747">
    <property type="term" value="F:acyltransferase activity, transferring groups other than amino-acyl groups"/>
    <property type="evidence" value="ECO:0007669"/>
    <property type="project" value="InterPro"/>
</dbReference>
<accession>A0A0D6MK73</accession>